<evidence type="ECO:0000256" key="4">
    <source>
        <dbReference type="ARBA" id="ARBA00022692"/>
    </source>
</evidence>
<gene>
    <name evidence="9" type="ORF">DW007_10370</name>
    <name evidence="8" type="ORF">DW811_06430</name>
</gene>
<accession>A0A414DEZ7</accession>
<keyword evidence="6 7" id="KW-0472">Membrane</keyword>
<evidence type="ECO:0000313" key="11">
    <source>
        <dbReference type="Proteomes" id="UP000285201"/>
    </source>
</evidence>
<dbReference type="EMBL" id="QSIS01000006">
    <property type="protein sequence ID" value="RHD09119.1"/>
    <property type="molecule type" value="Genomic_DNA"/>
</dbReference>
<evidence type="ECO:0000313" key="9">
    <source>
        <dbReference type="EMBL" id="RHL67119.1"/>
    </source>
</evidence>
<evidence type="ECO:0000256" key="6">
    <source>
        <dbReference type="ARBA" id="ARBA00023136"/>
    </source>
</evidence>
<feature type="transmembrane region" description="Helical" evidence="7">
    <location>
        <begin position="148"/>
        <end position="165"/>
    </location>
</feature>
<dbReference type="Pfam" id="PF02417">
    <property type="entry name" value="Chromate_transp"/>
    <property type="match status" value="1"/>
</dbReference>
<feature type="transmembrane region" description="Helical" evidence="7">
    <location>
        <begin position="117"/>
        <end position="136"/>
    </location>
</feature>
<dbReference type="PANTHER" id="PTHR43663:SF1">
    <property type="entry name" value="CHROMATE TRANSPORTER"/>
    <property type="match status" value="1"/>
</dbReference>
<dbReference type="EMBL" id="QROY01000008">
    <property type="protein sequence ID" value="RHL67119.1"/>
    <property type="molecule type" value="Genomic_DNA"/>
</dbReference>
<keyword evidence="3" id="KW-1003">Cell membrane</keyword>
<dbReference type="Proteomes" id="UP000284794">
    <property type="component" value="Unassembled WGS sequence"/>
</dbReference>
<evidence type="ECO:0000256" key="3">
    <source>
        <dbReference type="ARBA" id="ARBA00022475"/>
    </source>
</evidence>
<keyword evidence="5 7" id="KW-1133">Transmembrane helix</keyword>
<proteinExistence type="inferred from homology"/>
<comment type="similarity">
    <text evidence="2">Belongs to the chromate ion transporter (CHR) (TC 2.A.51) family.</text>
</comment>
<comment type="caution">
    <text evidence="8">The sequence shown here is derived from an EMBL/GenBank/DDBJ whole genome shotgun (WGS) entry which is preliminary data.</text>
</comment>
<feature type="transmembrane region" description="Helical" evidence="7">
    <location>
        <begin position="74"/>
        <end position="96"/>
    </location>
</feature>
<evidence type="ECO:0000256" key="5">
    <source>
        <dbReference type="ARBA" id="ARBA00022989"/>
    </source>
</evidence>
<organism evidence="8 10">
    <name type="scientific">Lachnospira eligens</name>
    <dbReference type="NCBI Taxonomy" id="39485"/>
    <lineage>
        <taxon>Bacteria</taxon>
        <taxon>Bacillati</taxon>
        <taxon>Bacillota</taxon>
        <taxon>Clostridia</taxon>
        <taxon>Lachnospirales</taxon>
        <taxon>Lachnospiraceae</taxon>
        <taxon>Lachnospira</taxon>
    </lineage>
</organism>
<dbReference type="InterPro" id="IPR003370">
    <property type="entry name" value="Chromate_transpt"/>
</dbReference>
<evidence type="ECO:0000256" key="2">
    <source>
        <dbReference type="ARBA" id="ARBA00005262"/>
    </source>
</evidence>
<keyword evidence="4 7" id="KW-0812">Transmembrane</keyword>
<dbReference type="GO" id="GO:0005886">
    <property type="term" value="C:plasma membrane"/>
    <property type="evidence" value="ECO:0007669"/>
    <property type="project" value="UniProtKB-SubCell"/>
</dbReference>
<name>A0A414DEZ7_9FIRM</name>
<evidence type="ECO:0000256" key="1">
    <source>
        <dbReference type="ARBA" id="ARBA00004651"/>
    </source>
</evidence>
<dbReference type="GO" id="GO:0015109">
    <property type="term" value="F:chromate transmembrane transporter activity"/>
    <property type="evidence" value="ECO:0007669"/>
    <property type="project" value="InterPro"/>
</dbReference>
<dbReference type="PANTHER" id="PTHR43663">
    <property type="entry name" value="CHROMATE TRANSPORT PROTEIN-RELATED"/>
    <property type="match status" value="1"/>
</dbReference>
<protein>
    <submittedName>
        <fullName evidence="8">Chromate transporter</fullName>
    </submittedName>
</protein>
<evidence type="ECO:0000313" key="10">
    <source>
        <dbReference type="Proteomes" id="UP000284794"/>
    </source>
</evidence>
<evidence type="ECO:0000256" key="7">
    <source>
        <dbReference type="SAM" id="Phobius"/>
    </source>
</evidence>
<dbReference type="Proteomes" id="UP000285201">
    <property type="component" value="Unassembled WGS sequence"/>
</dbReference>
<dbReference type="InterPro" id="IPR052518">
    <property type="entry name" value="CHR_Transporter"/>
</dbReference>
<dbReference type="AlphaFoldDB" id="A0A414DEZ7"/>
<comment type="subcellular location">
    <subcellularLocation>
        <location evidence="1">Cell membrane</location>
        <topology evidence="1">Multi-pass membrane protein</topology>
    </subcellularLocation>
</comment>
<feature type="transmembrane region" description="Helical" evidence="7">
    <location>
        <begin position="7"/>
        <end position="27"/>
    </location>
</feature>
<sequence length="187" mass="20103">MLMIYLELFYIFLKIGAFTFGGGYAMLPLIQDEVIAHNWIDSQSLIDFIAVSESTPGPFAVNIATYVGAEVGGIFGSFCATLGVILPSFIIILIVAKCFIQFQKSIVIKGCMSGLKPAVVGLIGSAVISMSSTVFIPDGFNTTVFTDICFYTTLIIFLISVVLAFKKINPILIICLSAILGIVCGYI</sequence>
<evidence type="ECO:0000313" key="8">
    <source>
        <dbReference type="EMBL" id="RHD09119.1"/>
    </source>
</evidence>
<reference evidence="10 11" key="1">
    <citation type="submission" date="2018-08" db="EMBL/GenBank/DDBJ databases">
        <title>A genome reference for cultivated species of the human gut microbiota.</title>
        <authorList>
            <person name="Zou Y."/>
            <person name="Xue W."/>
            <person name="Luo G."/>
        </authorList>
    </citation>
    <scope>NUCLEOTIDE SEQUENCE [LARGE SCALE GENOMIC DNA]</scope>
    <source>
        <strain evidence="9 11">AF36-7BH</strain>
        <strain evidence="8 10">AM32-2AC</strain>
    </source>
</reference>